<organism evidence="2">
    <name type="scientific">Aphanomyces stellatus</name>
    <dbReference type="NCBI Taxonomy" id="120398"/>
    <lineage>
        <taxon>Eukaryota</taxon>
        <taxon>Sar</taxon>
        <taxon>Stramenopiles</taxon>
        <taxon>Oomycota</taxon>
        <taxon>Saprolegniomycetes</taxon>
        <taxon>Saprolegniales</taxon>
        <taxon>Verrucalvaceae</taxon>
        <taxon>Aphanomyces</taxon>
    </lineage>
</organism>
<evidence type="ECO:0000256" key="1">
    <source>
        <dbReference type="SAM" id="MobiDB-lite"/>
    </source>
</evidence>
<protein>
    <submittedName>
        <fullName evidence="2">Uncharacterized protein</fullName>
    </submittedName>
</protein>
<reference evidence="2" key="1">
    <citation type="submission" date="2019-06" db="EMBL/GenBank/DDBJ databases">
        <title>Genomics analysis of Aphanomyces spp. identifies a new class of oomycete effector associated with host adaptation.</title>
        <authorList>
            <person name="Gaulin E."/>
        </authorList>
    </citation>
    <scope>NUCLEOTIDE SEQUENCE</scope>
    <source>
        <strain evidence="2">CBS 578.67</strain>
    </source>
</reference>
<feature type="region of interest" description="Disordered" evidence="1">
    <location>
        <begin position="138"/>
        <end position="173"/>
    </location>
</feature>
<comment type="caution">
    <text evidence="2">The sequence shown here is derived from an EMBL/GenBank/DDBJ whole genome shotgun (WGS) entry which is preliminary data.</text>
</comment>
<feature type="non-terminal residue" evidence="2">
    <location>
        <position position="182"/>
    </location>
</feature>
<evidence type="ECO:0000313" key="2">
    <source>
        <dbReference type="EMBL" id="KAF0690886.1"/>
    </source>
</evidence>
<accession>A0A6A4Y3A5</accession>
<name>A0A6A4Y3A5_9STRA</name>
<dbReference type="AlphaFoldDB" id="A0A6A4Y3A5"/>
<dbReference type="EMBL" id="VJMH01006291">
    <property type="protein sequence ID" value="KAF0690886.1"/>
    <property type="molecule type" value="Genomic_DNA"/>
</dbReference>
<proteinExistence type="predicted"/>
<gene>
    <name evidence="2" type="ORF">As57867_017717</name>
</gene>
<sequence length="182" mass="19968">MLLEMVDWWSSVGRRGYACKQGYVLDCSSLDRNLVRCLKVFAFARGNLVGVLADMARLFGPAPVGKYSLQRLRSRALLALESFLKHDHLLASKSLVETALAPLRLPCFVTISSLQERSRSILSRLIEASTPLGPMMFRGLPDPTPIKEDKPEFRSSAAAPTPPPPPPVSTIRQGFASTLASM</sequence>